<sequence length="57" mass="6075">MAPGQVERSKAQVKPSAEQIWVHVDGAQARLPAAELVAARVGRLPENHPLDPRIAAA</sequence>
<accession>A0A438M873</accession>
<protein>
    <submittedName>
        <fullName evidence="1">Uncharacterized protein</fullName>
    </submittedName>
</protein>
<reference evidence="1 2" key="1">
    <citation type="submission" date="2019-01" db="EMBL/GenBank/DDBJ databases">
        <title>Sequencing the genomes of 1000 actinobacteria strains.</title>
        <authorList>
            <person name="Klenk H.-P."/>
        </authorList>
    </citation>
    <scope>NUCLEOTIDE SEQUENCE [LARGE SCALE GENOMIC DNA]</scope>
    <source>
        <strain evidence="1 2">DSM 43925</strain>
    </source>
</reference>
<dbReference type="EMBL" id="SAUN01000001">
    <property type="protein sequence ID" value="RVX41920.1"/>
    <property type="molecule type" value="Genomic_DNA"/>
</dbReference>
<evidence type="ECO:0000313" key="1">
    <source>
        <dbReference type="EMBL" id="RVX41920.1"/>
    </source>
</evidence>
<dbReference type="Proteomes" id="UP000284824">
    <property type="component" value="Unassembled WGS sequence"/>
</dbReference>
<name>A0A438M873_9ACTN</name>
<comment type="caution">
    <text evidence="1">The sequence shown here is derived from an EMBL/GenBank/DDBJ whole genome shotgun (WGS) entry which is preliminary data.</text>
</comment>
<organism evidence="1 2">
    <name type="scientific">Nonomuraea polychroma</name>
    <dbReference type="NCBI Taxonomy" id="46176"/>
    <lineage>
        <taxon>Bacteria</taxon>
        <taxon>Bacillati</taxon>
        <taxon>Actinomycetota</taxon>
        <taxon>Actinomycetes</taxon>
        <taxon>Streptosporangiales</taxon>
        <taxon>Streptosporangiaceae</taxon>
        <taxon>Nonomuraea</taxon>
    </lineage>
</organism>
<proteinExistence type="predicted"/>
<evidence type="ECO:0000313" key="2">
    <source>
        <dbReference type="Proteomes" id="UP000284824"/>
    </source>
</evidence>
<gene>
    <name evidence="1" type="ORF">EDD27_4525</name>
</gene>
<keyword evidence="2" id="KW-1185">Reference proteome</keyword>
<dbReference type="AlphaFoldDB" id="A0A438M873"/>